<gene>
    <name evidence="1" type="ORF">ACFSAS_04815</name>
</gene>
<protein>
    <submittedName>
        <fullName evidence="1">Uncharacterized protein</fullName>
    </submittedName>
</protein>
<comment type="caution">
    <text evidence="1">The sequence shown here is derived from an EMBL/GenBank/DDBJ whole genome shotgun (WGS) entry which is preliminary data.</text>
</comment>
<proteinExistence type="predicted"/>
<organism evidence="1 2">
    <name type="scientific">Halobellus litoreus</name>
    <dbReference type="NCBI Taxonomy" id="755310"/>
    <lineage>
        <taxon>Archaea</taxon>
        <taxon>Methanobacteriati</taxon>
        <taxon>Methanobacteriota</taxon>
        <taxon>Stenosarchaea group</taxon>
        <taxon>Halobacteria</taxon>
        <taxon>Halobacteriales</taxon>
        <taxon>Haloferacaceae</taxon>
        <taxon>Halobellus</taxon>
    </lineage>
</organism>
<keyword evidence="2" id="KW-1185">Reference proteome</keyword>
<dbReference type="RefSeq" id="WP_256307597.1">
    <property type="nucleotide sequence ID" value="NZ_JANHAW010000002.1"/>
</dbReference>
<dbReference type="AlphaFoldDB" id="A0ABD6DSS8"/>
<accession>A0ABD6DSS8</accession>
<dbReference type="EMBL" id="JBHUDP010000001">
    <property type="protein sequence ID" value="MFD1684929.1"/>
    <property type="molecule type" value="Genomic_DNA"/>
</dbReference>
<sequence>MRRLTRGSSTRRSSVLRTLCLVLALAAVAGLAFGTAGFSAMSADRGLAVNVTDDETAYLGYEPVADDVQGGEPTAVVEYRNQFAEDLGEFRVNVSMVDPADTEAAIRTVDAPDRLDEGAASAVDVTLGCPVEEDVTLLFDADGSGGGVSVSVDRVHTVTCVPGGPTVTGVKFSGAGNAQVETREADGEVSARVWVAEKPPQDAVTELSKVTLDTAEKLDTGAPVRSQIDPPPKNWTIVAVEFPDAGVAYLHPEWNAGVYDAPRSGSGVAYGDLPLTEDVLLRASATDGEVVVASSR</sequence>
<evidence type="ECO:0000313" key="1">
    <source>
        <dbReference type="EMBL" id="MFD1684929.1"/>
    </source>
</evidence>
<evidence type="ECO:0000313" key="2">
    <source>
        <dbReference type="Proteomes" id="UP001597092"/>
    </source>
</evidence>
<reference evidence="1 2" key="1">
    <citation type="journal article" date="2019" name="Int. J. Syst. Evol. Microbiol.">
        <title>The Global Catalogue of Microorganisms (GCM) 10K type strain sequencing project: providing services to taxonomists for standard genome sequencing and annotation.</title>
        <authorList>
            <consortium name="The Broad Institute Genomics Platform"/>
            <consortium name="The Broad Institute Genome Sequencing Center for Infectious Disease"/>
            <person name="Wu L."/>
            <person name="Ma J."/>
        </authorList>
    </citation>
    <scope>NUCLEOTIDE SEQUENCE [LARGE SCALE GENOMIC DNA]</scope>
    <source>
        <strain evidence="1 2">CGMCC 1.10387</strain>
    </source>
</reference>
<name>A0ABD6DSS8_9EURY</name>
<dbReference type="Proteomes" id="UP001597092">
    <property type="component" value="Unassembled WGS sequence"/>
</dbReference>